<comment type="catalytic activity">
    <reaction evidence="10">
        <text>[protein]-C-terminal L-amino acid-glycyl-phosphatidylethanolamide + H2O = [protein]-C-terminal L-amino acid-glycine + a 1,2-diacyl-sn-glycero-3-phosphoethanolamine</text>
        <dbReference type="Rhea" id="RHEA:67548"/>
        <dbReference type="Rhea" id="RHEA-COMP:17323"/>
        <dbReference type="Rhea" id="RHEA-COMP:17324"/>
        <dbReference type="ChEBI" id="CHEBI:15377"/>
        <dbReference type="ChEBI" id="CHEBI:64612"/>
        <dbReference type="ChEBI" id="CHEBI:172940"/>
        <dbReference type="ChEBI" id="CHEBI:172941"/>
    </reaction>
    <physiologicalReaction direction="left-to-right" evidence="10">
        <dbReference type="Rhea" id="RHEA:67549"/>
    </physiologicalReaction>
</comment>
<evidence type="ECO:0000256" key="10">
    <source>
        <dbReference type="ARBA" id="ARBA00029362"/>
    </source>
</evidence>
<gene>
    <name evidence="14" type="ORF">B0H17DRAFT_1086532</name>
</gene>
<keyword evidence="11" id="KW-0539">Nucleus</keyword>
<evidence type="ECO:0000256" key="4">
    <source>
        <dbReference type="ARBA" id="ARBA00022490"/>
    </source>
</evidence>
<sequence length="116" mass="12844">MLQAGQSLLVTALQHVGAPPRRRPSPRARLLSWFLDAPSAPFGVHRMALAGKATGKDVGMWFGCSTAAATMRSVSCSFFSFFLTFPGVLLVRLLCDTIIFGNFRSYYFTFVHPFHL</sequence>
<evidence type="ECO:0000259" key="13">
    <source>
        <dbReference type="Pfam" id="PF03416"/>
    </source>
</evidence>
<evidence type="ECO:0000256" key="2">
    <source>
        <dbReference type="ARBA" id="ARBA00010958"/>
    </source>
</evidence>
<keyword evidence="7" id="KW-0788">Thiol protease</keyword>
<dbReference type="GO" id="GO:0016485">
    <property type="term" value="P:protein processing"/>
    <property type="evidence" value="ECO:0007669"/>
    <property type="project" value="TreeGrafter"/>
</dbReference>
<dbReference type="EMBL" id="JARKIE010000186">
    <property type="protein sequence ID" value="KAJ7669638.1"/>
    <property type="molecule type" value="Genomic_DNA"/>
</dbReference>
<dbReference type="EC" id="3.4.22.-" evidence="11"/>
<keyword evidence="12" id="KW-1133">Transmembrane helix</keyword>
<dbReference type="PANTHER" id="PTHR22624:SF49">
    <property type="entry name" value="CYSTEINE PROTEASE"/>
    <property type="match status" value="1"/>
</dbReference>
<evidence type="ECO:0000313" key="15">
    <source>
        <dbReference type="Proteomes" id="UP001221757"/>
    </source>
</evidence>
<evidence type="ECO:0000256" key="9">
    <source>
        <dbReference type="ARBA" id="ARBA00023006"/>
    </source>
</evidence>
<keyword evidence="4 11" id="KW-0963">Cytoplasm</keyword>
<name>A0AAD7CY25_MYCRO</name>
<dbReference type="GO" id="GO:0015031">
    <property type="term" value="P:protein transport"/>
    <property type="evidence" value="ECO:0007669"/>
    <property type="project" value="UniProtKB-KW"/>
</dbReference>
<keyword evidence="15" id="KW-1185">Reference proteome</keyword>
<dbReference type="InterPro" id="IPR005078">
    <property type="entry name" value="Peptidase_C54"/>
</dbReference>
<dbReference type="Proteomes" id="UP001221757">
    <property type="component" value="Unassembled WGS sequence"/>
</dbReference>
<dbReference type="InterPro" id="IPR038765">
    <property type="entry name" value="Papain-like_cys_pep_sf"/>
</dbReference>
<feature type="transmembrane region" description="Helical" evidence="12">
    <location>
        <begin position="78"/>
        <end position="95"/>
    </location>
</feature>
<protein>
    <recommendedName>
        <fullName evidence="11">Cysteine protease</fullName>
        <ecNumber evidence="11">3.4.22.-</ecNumber>
    </recommendedName>
</protein>
<evidence type="ECO:0000256" key="6">
    <source>
        <dbReference type="ARBA" id="ARBA00022801"/>
    </source>
</evidence>
<keyword evidence="12" id="KW-0812">Transmembrane</keyword>
<comment type="function">
    <text evidence="11">Required for selective autophagic degradation of the nucleus (nucleophagy) as well as for mitophagy which contributes to regulate mitochondrial quantity and quality by eliminating the mitochondria to a basal level to fulfill cellular energy requirements and preventing excess ROS production.</text>
</comment>
<organism evidence="14 15">
    <name type="scientific">Mycena rosella</name>
    <name type="common">Pink bonnet</name>
    <name type="synonym">Agaricus rosellus</name>
    <dbReference type="NCBI Taxonomy" id="1033263"/>
    <lineage>
        <taxon>Eukaryota</taxon>
        <taxon>Fungi</taxon>
        <taxon>Dikarya</taxon>
        <taxon>Basidiomycota</taxon>
        <taxon>Agaricomycotina</taxon>
        <taxon>Agaricomycetes</taxon>
        <taxon>Agaricomycetidae</taxon>
        <taxon>Agaricales</taxon>
        <taxon>Marasmiineae</taxon>
        <taxon>Mycenaceae</taxon>
        <taxon>Mycena</taxon>
    </lineage>
</organism>
<evidence type="ECO:0000256" key="11">
    <source>
        <dbReference type="RuleBase" id="RU363115"/>
    </source>
</evidence>
<dbReference type="GO" id="GO:0000423">
    <property type="term" value="P:mitophagy"/>
    <property type="evidence" value="ECO:0007669"/>
    <property type="project" value="TreeGrafter"/>
</dbReference>
<proteinExistence type="inferred from homology"/>
<feature type="domain" description="Peptidase C54 catalytic" evidence="13">
    <location>
        <begin position="1"/>
        <end position="75"/>
    </location>
</feature>
<evidence type="ECO:0000256" key="8">
    <source>
        <dbReference type="ARBA" id="ARBA00022927"/>
    </source>
</evidence>
<dbReference type="GO" id="GO:0000407">
    <property type="term" value="C:phagophore assembly site"/>
    <property type="evidence" value="ECO:0007669"/>
    <property type="project" value="UniProtKB-SubCell"/>
</dbReference>
<comment type="similarity">
    <text evidence="2 11">Belongs to the peptidase C54 family.</text>
</comment>
<keyword evidence="5 11" id="KW-0645">Protease</keyword>
<comment type="caution">
    <text evidence="14">The sequence shown here is derived from an EMBL/GenBank/DDBJ whole genome shotgun (WGS) entry which is preliminary data.</text>
</comment>
<dbReference type="SUPFAM" id="SSF54001">
    <property type="entry name" value="Cysteine proteinases"/>
    <property type="match status" value="1"/>
</dbReference>
<dbReference type="Pfam" id="PF03416">
    <property type="entry name" value="Peptidase_C54"/>
    <property type="match status" value="1"/>
</dbReference>
<keyword evidence="6 11" id="KW-0378">Hydrolase</keyword>
<dbReference type="GO" id="GO:0000045">
    <property type="term" value="P:autophagosome assembly"/>
    <property type="evidence" value="ECO:0007669"/>
    <property type="project" value="TreeGrafter"/>
</dbReference>
<dbReference type="InterPro" id="IPR046792">
    <property type="entry name" value="Peptidase_C54_cat"/>
</dbReference>
<evidence type="ECO:0000256" key="3">
    <source>
        <dbReference type="ARBA" id="ARBA00022448"/>
    </source>
</evidence>
<comment type="subcellular location">
    <subcellularLocation>
        <location evidence="11">Nucleus</location>
    </subcellularLocation>
    <subcellularLocation>
        <location evidence="11">Cytoplasm</location>
    </subcellularLocation>
    <subcellularLocation>
        <location evidence="1">Preautophagosomal structure</location>
    </subcellularLocation>
</comment>
<dbReference type="GO" id="GO:0035973">
    <property type="term" value="P:aggrephagy"/>
    <property type="evidence" value="ECO:0007669"/>
    <property type="project" value="TreeGrafter"/>
</dbReference>
<dbReference type="GO" id="GO:0004197">
    <property type="term" value="F:cysteine-type endopeptidase activity"/>
    <property type="evidence" value="ECO:0007669"/>
    <property type="project" value="TreeGrafter"/>
</dbReference>
<accession>A0AAD7CY25</accession>
<dbReference type="PANTHER" id="PTHR22624">
    <property type="entry name" value="CYSTEINE PROTEASE ATG4"/>
    <property type="match status" value="1"/>
</dbReference>
<evidence type="ECO:0000256" key="7">
    <source>
        <dbReference type="ARBA" id="ARBA00022807"/>
    </source>
</evidence>
<keyword evidence="9" id="KW-0072">Autophagy</keyword>
<evidence type="ECO:0000256" key="5">
    <source>
        <dbReference type="ARBA" id="ARBA00022670"/>
    </source>
</evidence>
<dbReference type="GO" id="GO:0034727">
    <property type="term" value="P:piecemeal microautophagy of the nucleus"/>
    <property type="evidence" value="ECO:0007669"/>
    <property type="project" value="TreeGrafter"/>
</dbReference>
<reference evidence="14" key="1">
    <citation type="submission" date="2023-03" db="EMBL/GenBank/DDBJ databases">
        <title>Massive genome expansion in bonnet fungi (Mycena s.s.) driven by repeated elements and novel gene families across ecological guilds.</title>
        <authorList>
            <consortium name="Lawrence Berkeley National Laboratory"/>
            <person name="Harder C.B."/>
            <person name="Miyauchi S."/>
            <person name="Viragh M."/>
            <person name="Kuo A."/>
            <person name="Thoen E."/>
            <person name="Andreopoulos B."/>
            <person name="Lu D."/>
            <person name="Skrede I."/>
            <person name="Drula E."/>
            <person name="Henrissat B."/>
            <person name="Morin E."/>
            <person name="Kohler A."/>
            <person name="Barry K."/>
            <person name="LaButti K."/>
            <person name="Morin E."/>
            <person name="Salamov A."/>
            <person name="Lipzen A."/>
            <person name="Mereny Z."/>
            <person name="Hegedus B."/>
            <person name="Baldrian P."/>
            <person name="Stursova M."/>
            <person name="Weitz H."/>
            <person name="Taylor A."/>
            <person name="Grigoriev I.V."/>
            <person name="Nagy L.G."/>
            <person name="Martin F."/>
            <person name="Kauserud H."/>
        </authorList>
    </citation>
    <scope>NUCLEOTIDE SEQUENCE</scope>
    <source>
        <strain evidence="14">CBHHK067</strain>
    </source>
</reference>
<dbReference type="AlphaFoldDB" id="A0AAD7CY25"/>
<keyword evidence="3" id="KW-0813">Transport</keyword>
<dbReference type="GO" id="GO:0005634">
    <property type="term" value="C:nucleus"/>
    <property type="evidence" value="ECO:0007669"/>
    <property type="project" value="UniProtKB-SubCell"/>
</dbReference>
<evidence type="ECO:0000256" key="1">
    <source>
        <dbReference type="ARBA" id="ARBA00004329"/>
    </source>
</evidence>
<keyword evidence="12" id="KW-0472">Membrane</keyword>
<keyword evidence="8" id="KW-0653">Protein transport</keyword>
<evidence type="ECO:0000313" key="14">
    <source>
        <dbReference type="EMBL" id="KAJ7669638.1"/>
    </source>
</evidence>
<dbReference type="GO" id="GO:0019786">
    <property type="term" value="F:protein-phosphatidylethanolamide deconjugating activity"/>
    <property type="evidence" value="ECO:0007669"/>
    <property type="project" value="InterPro"/>
</dbReference>
<evidence type="ECO:0000256" key="12">
    <source>
        <dbReference type="SAM" id="Phobius"/>
    </source>
</evidence>